<evidence type="ECO:0000313" key="2">
    <source>
        <dbReference type="Proteomes" id="UP001469553"/>
    </source>
</evidence>
<keyword evidence="2" id="KW-1185">Reference proteome</keyword>
<organism evidence="1 2">
    <name type="scientific">Ameca splendens</name>
    <dbReference type="NCBI Taxonomy" id="208324"/>
    <lineage>
        <taxon>Eukaryota</taxon>
        <taxon>Metazoa</taxon>
        <taxon>Chordata</taxon>
        <taxon>Craniata</taxon>
        <taxon>Vertebrata</taxon>
        <taxon>Euteleostomi</taxon>
        <taxon>Actinopterygii</taxon>
        <taxon>Neopterygii</taxon>
        <taxon>Teleostei</taxon>
        <taxon>Neoteleostei</taxon>
        <taxon>Acanthomorphata</taxon>
        <taxon>Ovalentaria</taxon>
        <taxon>Atherinomorphae</taxon>
        <taxon>Cyprinodontiformes</taxon>
        <taxon>Goodeidae</taxon>
        <taxon>Ameca</taxon>
    </lineage>
</organism>
<reference evidence="1 2" key="1">
    <citation type="submission" date="2021-06" db="EMBL/GenBank/DDBJ databases">
        <authorList>
            <person name="Palmer J.M."/>
        </authorList>
    </citation>
    <scope>NUCLEOTIDE SEQUENCE [LARGE SCALE GENOMIC DNA]</scope>
    <source>
        <strain evidence="1 2">AS_MEX2019</strain>
        <tissue evidence="1">Muscle</tissue>
    </source>
</reference>
<proteinExistence type="predicted"/>
<accession>A0ABV0XWW2</accession>
<sequence>MTCSSSSFPSSSDLLLHLPYLPPVPAGLYDGLCRPLMIPTSCRVSCPTLHQQRSDLRGPTQSGKTFKRTVGWSSSPSILLLLRRMVLQKHLLQPLPISTEPDGAKRDFCHVLSPG</sequence>
<dbReference type="EMBL" id="JAHRIP010015589">
    <property type="protein sequence ID" value="MEQ2285951.1"/>
    <property type="molecule type" value="Genomic_DNA"/>
</dbReference>
<gene>
    <name evidence="1" type="ORF">AMECASPLE_037193</name>
</gene>
<dbReference type="Proteomes" id="UP001469553">
    <property type="component" value="Unassembled WGS sequence"/>
</dbReference>
<name>A0ABV0XWW2_9TELE</name>
<protein>
    <submittedName>
        <fullName evidence="1">Uncharacterized protein</fullName>
    </submittedName>
</protein>
<comment type="caution">
    <text evidence="1">The sequence shown here is derived from an EMBL/GenBank/DDBJ whole genome shotgun (WGS) entry which is preliminary data.</text>
</comment>
<evidence type="ECO:0000313" key="1">
    <source>
        <dbReference type="EMBL" id="MEQ2285951.1"/>
    </source>
</evidence>